<comment type="caution">
    <text evidence="1">The sequence shown here is derived from an EMBL/GenBank/DDBJ whole genome shotgun (WGS) entry which is preliminary data.</text>
</comment>
<evidence type="ECO:0000313" key="1">
    <source>
        <dbReference type="EMBL" id="KAG2252501.1"/>
    </source>
</evidence>
<dbReference type="OrthoDB" id="5594015at2759"/>
<dbReference type="PANTHER" id="PTHR28670:SF1">
    <property type="entry name" value="UV-STIMULATED SCAFFOLD PROTEIN A"/>
    <property type="match status" value="1"/>
</dbReference>
<reference evidence="1 2" key="1">
    <citation type="submission" date="2020-02" db="EMBL/GenBank/DDBJ databases">
        <authorList>
            <person name="Ma Q."/>
            <person name="Huang Y."/>
            <person name="Song X."/>
            <person name="Pei D."/>
        </authorList>
    </citation>
    <scope>NUCLEOTIDE SEQUENCE [LARGE SCALE GENOMIC DNA]</scope>
    <source>
        <strain evidence="1">Sxm20200214</strain>
        <tissue evidence="1">Leaf</tissue>
    </source>
</reference>
<dbReference type="AlphaFoldDB" id="A0A8X7TUG7"/>
<sequence>MEGRDDGGGKVIGLIEKATNSSAQEVDPRLLKAIKLTLRYSDSEVRLGAKTLMELMKHKHSQVRLLTLLIIDELFMRSKLFRTLIVEKFDQLLSLSVGFRTNLPLPAPPAVATVLRTKAIEFLEKWNLSFGLHYKEIRLGFDYLKNTLKLKFPDLQANAARRQREALEREMRTKEILRSKFESLRDGFGVLKCEIEETIKEIKESLEIVQWRGDDGVPLAILDEEDYEEIRCSHLRQIRMDSLKQSDKVEETSENRVVFDVLREQGKLLMKKHLVSVQEGISLLIRVDVSDNRTRDSMLKELIDTRNSILATEKKCEQAGFQSQE</sequence>
<dbReference type="GO" id="GO:0006283">
    <property type="term" value="P:transcription-coupled nucleotide-excision repair"/>
    <property type="evidence" value="ECO:0007669"/>
    <property type="project" value="TreeGrafter"/>
</dbReference>
<dbReference type="GO" id="GO:0009411">
    <property type="term" value="P:response to UV"/>
    <property type="evidence" value="ECO:0007669"/>
    <property type="project" value="InterPro"/>
</dbReference>
<dbReference type="PANTHER" id="PTHR28670">
    <property type="entry name" value="UV-STIMULATED SCAFFOLD PROTEIN A"/>
    <property type="match status" value="1"/>
</dbReference>
<gene>
    <name evidence="1" type="ORF">Bca52824_082637</name>
</gene>
<dbReference type="InterPro" id="IPR018610">
    <property type="entry name" value="UVSSA"/>
</dbReference>
<dbReference type="Gene3D" id="1.25.40.90">
    <property type="match status" value="1"/>
</dbReference>
<keyword evidence="2" id="KW-1185">Reference proteome</keyword>
<dbReference type="GO" id="GO:0005694">
    <property type="term" value="C:chromosome"/>
    <property type="evidence" value="ECO:0007669"/>
    <property type="project" value="TreeGrafter"/>
</dbReference>
<evidence type="ECO:0000313" key="2">
    <source>
        <dbReference type="Proteomes" id="UP000886595"/>
    </source>
</evidence>
<dbReference type="EMBL" id="JAAMPC010000016">
    <property type="protein sequence ID" value="KAG2252501.1"/>
    <property type="molecule type" value="Genomic_DNA"/>
</dbReference>
<accession>A0A8X7TUG7</accession>
<dbReference type="SUPFAM" id="SSF48464">
    <property type="entry name" value="ENTH/VHS domain"/>
    <property type="match status" value="1"/>
</dbReference>
<name>A0A8X7TUG7_BRACI</name>
<protein>
    <recommendedName>
        <fullName evidence="3">UV-stimulated scaffold protein A homolog</fullName>
    </recommendedName>
</protein>
<proteinExistence type="predicted"/>
<dbReference type="GO" id="GO:0000993">
    <property type="term" value="F:RNA polymerase II complex binding"/>
    <property type="evidence" value="ECO:0007669"/>
    <property type="project" value="TreeGrafter"/>
</dbReference>
<organism evidence="1 2">
    <name type="scientific">Brassica carinata</name>
    <name type="common">Ethiopian mustard</name>
    <name type="synonym">Abyssinian cabbage</name>
    <dbReference type="NCBI Taxonomy" id="52824"/>
    <lineage>
        <taxon>Eukaryota</taxon>
        <taxon>Viridiplantae</taxon>
        <taxon>Streptophyta</taxon>
        <taxon>Embryophyta</taxon>
        <taxon>Tracheophyta</taxon>
        <taxon>Spermatophyta</taxon>
        <taxon>Magnoliopsida</taxon>
        <taxon>eudicotyledons</taxon>
        <taxon>Gunneridae</taxon>
        <taxon>Pentapetalae</taxon>
        <taxon>rosids</taxon>
        <taxon>malvids</taxon>
        <taxon>Brassicales</taxon>
        <taxon>Brassicaceae</taxon>
        <taxon>Brassiceae</taxon>
        <taxon>Brassica</taxon>
    </lineage>
</organism>
<dbReference type="Pfam" id="PF20867">
    <property type="entry name" value="UVSSA_N"/>
    <property type="match status" value="1"/>
</dbReference>
<dbReference type="InterPro" id="IPR049408">
    <property type="entry name" value="UVSSA_N_a-solenoid_rpt"/>
</dbReference>
<evidence type="ECO:0008006" key="3">
    <source>
        <dbReference type="Google" id="ProtNLM"/>
    </source>
</evidence>
<dbReference type="Proteomes" id="UP000886595">
    <property type="component" value="Unassembled WGS sequence"/>
</dbReference>
<dbReference type="InterPro" id="IPR008942">
    <property type="entry name" value="ENTH_VHS"/>
</dbReference>